<protein>
    <submittedName>
        <fullName evidence="1">Uncharacterized protein</fullName>
    </submittedName>
</protein>
<proteinExistence type="predicted"/>
<keyword evidence="2" id="KW-1185">Reference proteome</keyword>
<comment type="caution">
    <text evidence="1">The sequence shown here is derived from an EMBL/GenBank/DDBJ whole genome shotgun (WGS) entry which is preliminary data.</text>
</comment>
<reference evidence="1 2" key="1">
    <citation type="submission" date="2021-06" db="EMBL/GenBank/DDBJ databases">
        <title>Caerostris extrusa draft genome.</title>
        <authorList>
            <person name="Kono N."/>
            <person name="Arakawa K."/>
        </authorList>
    </citation>
    <scope>NUCLEOTIDE SEQUENCE [LARGE SCALE GENOMIC DNA]</scope>
</reference>
<accession>A0AAV4VG81</accession>
<evidence type="ECO:0000313" key="2">
    <source>
        <dbReference type="Proteomes" id="UP001054945"/>
    </source>
</evidence>
<dbReference type="AlphaFoldDB" id="A0AAV4VG81"/>
<name>A0AAV4VG81_CAEEX</name>
<gene>
    <name evidence="1" type="ORF">CEXT_130771</name>
</gene>
<dbReference type="EMBL" id="BPLR01014493">
    <property type="protein sequence ID" value="GIY69131.1"/>
    <property type="molecule type" value="Genomic_DNA"/>
</dbReference>
<dbReference type="Proteomes" id="UP001054945">
    <property type="component" value="Unassembled WGS sequence"/>
</dbReference>
<organism evidence="1 2">
    <name type="scientific">Caerostris extrusa</name>
    <name type="common">Bark spider</name>
    <name type="synonym">Caerostris bankana</name>
    <dbReference type="NCBI Taxonomy" id="172846"/>
    <lineage>
        <taxon>Eukaryota</taxon>
        <taxon>Metazoa</taxon>
        <taxon>Ecdysozoa</taxon>
        <taxon>Arthropoda</taxon>
        <taxon>Chelicerata</taxon>
        <taxon>Arachnida</taxon>
        <taxon>Araneae</taxon>
        <taxon>Araneomorphae</taxon>
        <taxon>Entelegynae</taxon>
        <taxon>Araneoidea</taxon>
        <taxon>Araneidae</taxon>
        <taxon>Caerostris</taxon>
    </lineage>
</organism>
<evidence type="ECO:0000313" key="1">
    <source>
        <dbReference type="EMBL" id="GIY69131.1"/>
    </source>
</evidence>
<sequence>MNDKHEVLRSANMQIGEVIENGPYRVLSKVPTMPLQLICGQLTIFYIQIRNLTSFINMITASLDLSRISRSLLLLGRYSQKDQARDKSFGPLSHCQLCFASV</sequence>